<name>A0AAE1RMQ4_9SOLA</name>
<dbReference type="PANTHER" id="PTHR31896">
    <property type="entry name" value="FAMILY REGULATORY PROTEIN, PUTATIVE (AFU_ORTHOLOGUE AFUA_3G14730)-RELATED"/>
    <property type="match status" value="1"/>
</dbReference>
<evidence type="ECO:0000313" key="2">
    <source>
        <dbReference type="EMBL" id="KAK4353826.1"/>
    </source>
</evidence>
<dbReference type="Gene3D" id="3.30.559.10">
    <property type="entry name" value="Chloramphenicol acetyltransferase-like domain"/>
    <property type="match status" value="1"/>
</dbReference>
<dbReference type="AlphaFoldDB" id="A0AAE1RMQ4"/>
<dbReference type="InterPro" id="IPR051283">
    <property type="entry name" value="Sec_Metabolite_Acyltrans"/>
</dbReference>
<dbReference type="InterPro" id="IPR023213">
    <property type="entry name" value="CAT-like_dom_sf"/>
</dbReference>
<sequence length="104" mass="11938">MDESSSFQSLCALLWRAVTRARKFPACKMTTFRMAVNCCQRFQPKLNPLYFGNAIQSIPTYASAGDALSNDRHWCAEQLNKKVKAHDDVMVRKYVEDWDCGVRV</sequence>
<evidence type="ECO:0000313" key="3">
    <source>
        <dbReference type="Proteomes" id="UP001291623"/>
    </source>
</evidence>
<dbReference type="GO" id="GO:0016740">
    <property type="term" value="F:transferase activity"/>
    <property type="evidence" value="ECO:0007669"/>
    <property type="project" value="UniProtKB-KW"/>
</dbReference>
<proteinExistence type="predicted"/>
<dbReference type="Pfam" id="PF02458">
    <property type="entry name" value="Transferase"/>
    <property type="match status" value="1"/>
</dbReference>
<gene>
    <name evidence="2" type="ORF">RND71_026020</name>
</gene>
<reference evidence="2" key="1">
    <citation type="submission" date="2023-12" db="EMBL/GenBank/DDBJ databases">
        <title>Genome assembly of Anisodus tanguticus.</title>
        <authorList>
            <person name="Wang Y.-J."/>
        </authorList>
    </citation>
    <scope>NUCLEOTIDE SEQUENCE</scope>
    <source>
        <strain evidence="2">KB-2021</strain>
        <tissue evidence="2">Leaf</tissue>
    </source>
</reference>
<dbReference type="PANTHER" id="PTHR31896:SF64">
    <property type="entry name" value="TRICHOTHECENE 3-O-ACETYLTRANSFERASE"/>
    <property type="match status" value="1"/>
</dbReference>
<dbReference type="EMBL" id="JAVYJV010000014">
    <property type="protein sequence ID" value="KAK4353826.1"/>
    <property type="molecule type" value="Genomic_DNA"/>
</dbReference>
<evidence type="ECO:0000256" key="1">
    <source>
        <dbReference type="ARBA" id="ARBA00022679"/>
    </source>
</evidence>
<protein>
    <submittedName>
        <fullName evidence="2">Uncharacterized protein</fullName>
    </submittedName>
</protein>
<dbReference type="Proteomes" id="UP001291623">
    <property type="component" value="Unassembled WGS sequence"/>
</dbReference>
<keyword evidence="3" id="KW-1185">Reference proteome</keyword>
<comment type="caution">
    <text evidence="2">The sequence shown here is derived from an EMBL/GenBank/DDBJ whole genome shotgun (WGS) entry which is preliminary data.</text>
</comment>
<organism evidence="2 3">
    <name type="scientific">Anisodus tanguticus</name>
    <dbReference type="NCBI Taxonomy" id="243964"/>
    <lineage>
        <taxon>Eukaryota</taxon>
        <taxon>Viridiplantae</taxon>
        <taxon>Streptophyta</taxon>
        <taxon>Embryophyta</taxon>
        <taxon>Tracheophyta</taxon>
        <taxon>Spermatophyta</taxon>
        <taxon>Magnoliopsida</taxon>
        <taxon>eudicotyledons</taxon>
        <taxon>Gunneridae</taxon>
        <taxon>Pentapetalae</taxon>
        <taxon>asterids</taxon>
        <taxon>lamiids</taxon>
        <taxon>Solanales</taxon>
        <taxon>Solanaceae</taxon>
        <taxon>Solanoideae</taxon>
        <taxon>Hyoscyameae</taxon>
        <taxon>Anisodus</taxon>
    </lineage>
</organism>
<accession>A0AAE1RMQ4</accession>
<keyword evidence="1" id="KW-0808">Transferase</keyword>